<name>A0ABT4IJF9_9EURY</name>
<accession>A0ABT4IJF9</accession>
<sequence>MTDETAFIQKYGNILGRGKTALICGTDDVVAKIYVEGFAKQEIFHEAYLMAQVEQSDLPVPKVYGIEQCGSRYVLKMGRAKGRSLGELLLTGEITPEACMDILTPLQVQMHQIQIPETFLPMKKSTLYTNIRYNPLLTDAEKEELLNLLGTLPDGHSLCHGDFHAGNVQSDGENYSILDWAEVSSGPAASDACRTYLDYKYLGKYLMPEELAERMAELFLEKYTAASGISRDEIFAWLPITAAGLYGFVQDKEMNQELRSVVLARGTQG</sequence>
<evidence type="ECO:0000313" key="3">
    <source>
        <dbReference type="Proteomes" id="UP001141336"/>
    </source>
</evidence>
<dbReference type="EMBL" id="JAPTGC010000001">
    <property type="protein sequence ID" value="MCZ0861879.1"/>
    <property type="molecule type" value="Genomic_DNA"/>
</dbReference>
<dbReference type="SUPFAM" id="SSF56112">
    <property type="entry name" value="Protein kinase-like (PK-like)"/>
    <property type="match status" value="1"/>
</dbReference>
<dbReference type="InterPro" id="IPR002575">
    <property type="entry name" value="Aminoglycoside_PTrfase"/>
</dbReference>
<feature type="domain" description="Aminoglycoside phosphotransferase" evidence="1">
    <location>
        <begin position="28"/>
        <end position="200"/>
    </location>
</feature>
<dbReference type="Gene3D" id="3.90.1200.10">
    <property type="match status" value="1"/>
</dbReference>
<evidence type="ECO:0000313" key="2">
    <source>
        <dbReference type="EMBL" id="MCZ0861879.1"/>
    </source>
</evidence>
<gene>
    <name evidence="2" type="ORF">O0S09_01230</name>
</gene>
<protein>
    <submittedName>
        <fullName evidence="2">Aminoglycoside phosphotransferase family protein</fullName>
    </submittedName>
</protein>
<reference evidence="2" key="1">
    <citation type="submission" date="2022-12" db="EMBL/GenBank/DDBJ databases">
        <title>Isolation and characterisation of novel Methanocorpusculum spp. from native Australian herbivores indicates the genus is ancestrally host-associated.</title>
        <authorList>
            <person name="Volmer J.G."/>
            <person name="Soo R.M."/>
            <person name="Evans P.N."/>
            <person name="Hoedt E.C."/>
            <person name="Astorga Alsina A.L."/>
            <person name="Woodcroft B.J."/>
            <person name="Tyson G.W."/>
            <person name="Hugenholtz P."/>
            <person name="Morrison M."/>
        </authorList>
    </citation>
    <scope>NUCLEOTIDE SEQUENCE</scope>
    <source>
        <strain evidence="2">CW153</strain>
    </source>
</reference>
<dbReference type="Proteomes" id="UP001141336">
    <property type="component" value="Unassembled WGS sequence"/>
</dbReference>
<evidence type="ECO:0000259" key="1">
    <source>
        <dbReference type="Pfam" id="PF01636"/>
    </source>
</evidence>
<dbReference type="RefSeq" id="WP_268922065.1">
    <property type="nucleotide sequence ID" value="NZ_JAPTGC010000001.1"/>
</dbReference>
<dbReference type="InterPro" id="IPR011009">
    <property type="entry name" value="Kinase-like_dom_sf"/>
</dbReference>
<proteinExistence type="predicted"/>
<comment type="caution">
    <text evidence="2">The sequence shown here is derived from an EMBL/GenBank/DDBJ whole genome shotgun (WGS) entry which is preliminary data.</text>
</comment>
<keyword evidence="3" id="KW-1185">Reference proteome</keyword>
<organism evidence="2 3">
    <name type="scientific">Methanocorpusculum vombati</name>
    <dbReference type="NCBI Taxonomy" id="3002864"/>
    <lineage>
        <taxon>Archaea</taxon>
        <taxon>Methanobacteriati</taxon>
        <taxon>Methanobacteriota</taxon>
        <taxon>Stenosarchaea group</taxon>
        <taxon>Methanomicrobia</taxon>
        <taxon>Methanomicrobiales</taxon>
        <taxon>Methanocorpusculaceae</taxon>
        <taxon>Methanocorpusculum</taxon>
    </lineage>
</organism>
<dbReference type="Pfam" id="PF01636">
    <property type="entry name" value="APH"/>
    <property type="match status" value="1"/>
</dbReference>